<dbReference type="Proteomes" id="UP001161580">
    <property type="component" value="Unassembled WGS sequence"/>
</dbReference>
<reference evidence="1" key="1">
    <citation type="submission" date="2022-03" db="EMBL/GenBank/DDBJ databases">
        <title>Fererhizobium litorale gen. nov., sp. nov., isolated from sandy sediments of the Sea of Japan seashore.</title>
        <authorList>
            <person name="Romanenko L."/>
            <person name="Kurilenko V."/>
            <person name="Otstavnykh N."/>
            <person name="Svetashev V."/>
            <person name="Tekutyeva L."/>
            <person name="Isaeva M."/>
            <person name="Mikhailov V."/>
        </authorList>
    </citation>
    <scope>NUCLEOTIDE SEQUENCE</scope>
    <source>
        <strain evidence="1">KMM 9576</strain>
    </source>
</reference>
<dbReference type="AlphaFoldDB" id="A0AAE3U469"/>
<name>A0AAE3U469_9HYPH</name>
<comment type="caution">
    <text evidence="1">The sequence shown here is derived from an EMBL/GenBank/DDBJ whole genome shotgun (WGS) entry which is preliminary data.</text>
</comment>
<protein>
    <submittedName>
        <fullName evidence="1">Uncharacterized protein</fullName>
    </submittedName>
</protein>
<sequence>MHALIERSAPYSPVAVRDVAQELANFMLDNPGATESDALKTGRWSLRQIERFGPAALTIAASKIERRI</sequence>
<proteinExistence type="predicted"/>
<evidence type="ECO:0000313" key="1">
    <source>
        <dbReference type="EMBL" id="MDI7924567.1"/>
    </source>
</evidence>
<keyword evidence="2" id="KW-1185">Reference proteome</keyword>
<organism evidence="1 2">
    <name type="scientific">Ferirhizobium litorale</name>
    <dbReference type="NCBI Taxonomy" id="2927786"/>
    <lineage>
        <taxon>Bacteria</taxon>
        <taxon>Pseudomonadati</taxon>
        <taxon>Pseudomonadota</taxon>
        <taxon>Alphaproteobacteria</taxon>
        <taxon>Hyphomicrobiales</taxon>
        <taxon>Rhizobiaceae</taxon>
        <taxon>Ferirhizobium</taxon>
    </lineage>
</organism>
<dbReference type="RefSeq" id="WP_311794632.1">
    <property type="nucleotide sequence ID" value="NZ_JALDYZ010000016.1"/>
</dbReference>
<accession>A0AAE3U469</accession>
<gene>
    <name evidence="1" type="ORF">MRS75_21115</name>
</gene>
<evidence type="ECO:0000313" key="2">
    <source>
        <dbReference type="Proteomes" id="UP001161580"/>
    </source>
</evidence>
<dbReference type="EMBL" id="JALDYZ010000016">
    <property type="protein sequence ID" value="MDI7924567.1"/>
    <property type="molecule type" value="Genomic_DNA"/>
</dbReference>